<evidence type="ECO:0008006" key="2">
    <source>
        <dbReference type="Google" id="ProtNLM"/>
    </source>
</evidence>
<name>A0A7S0C0Y0_9STRA</name>
<accession>A0A7S0C0Y0</accession>
<protein>
    <recommendedName>
        <fullName evidence="2">Calmodulin-lysine N-methyltransferase</fullName>
    </recommendedName>
</protein>
<dbReference type="Gene3D" id="3.40.50.150">
    <property type="entry name" value="Vaccinia Virus protein VP39"/>
    <property type="match status" value="1"/>
</dbReference>
<reference evidence="1" key="1">
    <citation type="submission" date="2021-01" db="EMBL/GenBank/DDBJ databases">
        <authorList>
            <person name="Corre E."/>
            <person name="Pelletier E."/>
            <person name="Niang G."/>
            <person name="Scheremetjew M."/>
            <person name="Finn R."/>
            <person name="Kale V."/>
            <person name="Holt S."/>
            <person name="Cochrane G."/>
            <person name="Meng A."/>
            <person name="Brown T."/>
            <person name="Cohen L."/>
        </authorList>
    </citation>
    <scope>NUCLEOTIDE SEQUENCE</scope>
    <source>
        <strain evidence="1">CCAP1064/1</strain>
    </source>
</reference>
<evidence type="ECO:0000313" key="1">
    <source>
        <dbReference type="EMBL" id="CAD8409248.1"/>
    </source>
</evidence>
<dbReference type="EMBL" id="HBEL01011341">
    <property type="protein sequence ID" value="CAD8409248.1"/>
    <property type="molecule type" value="Transcribed_RNA"/>
</dbReference>
<organism evidence="1">
    <name type="scientific">Proboscia inermis</name>
    <dbReference type="NCBI Taxonomy" id="420281"/>
    <lineage>
        <taxon>Eukaryota</taxon>
        <taxon>Sar</taxon>
        <taxon>Stramenopiles</taxon>
        <taxon>Ochrophyta</taxon>
        <taxon>Bacillariophyta</taxon>
        <taxon>Coscinodiscophyceae</taxon>
        <taxon>Rhizosoleniophycidae</taxon>
        <taxon>Rhizosoleniales</taxon>
        <taxon>Rhizosoleniaceae</taxon>
        <taxon>Proboscia</taxon>
    </lineage>
</organism>
<dbReference type="Pfam" id="PF10294">
    <property type="entry name" value="Methyltransf_16"/>
    <property type="match status" value="1"/>
</dbReference>
<proteinExistence type="predicted"/>
<dbReference type="InterPro" id="IPR019410">
    <property type="entry name" value="Methyltransf_16"/>
</dbReference>
<gene>
    <name evidence="1" type="ORF">PINE0816_LOCUS5370</name>
</gene>
<sequence length="129" mass="14870">MDWNDPSTYPSNNQKIDILLGSDLIYQSSIVPHLKKIVLELLNPTNGVFYYVAPDTGRDGLPQFIEELNQEGFDCVNHDMAPDWYRGNPLMNGDDDECFLHFHEMMGKNSRYILHEFRRGQTKEKSGSS</sequence>
<dbReference type="AlphaFoldDB" id="A0A7S0C0Y0"/>
<dbReference type="InterPro" id="IPR029063">
    <property type="entry name" value="SAM-dependent_MTases_sf"/>
</dbReference>